<feature type="compositionally biased region" description="Polar residues" evidence="1">
    <location>
        <begin position="174"/>
        <end position="192"/>
    </location>
</feature>
<accession>A0A8H2WAI3</accession>
<proteinExistence type="predicted"/>
<dbReference type="OrthoDB" id="15001at2759"/>
<evidence type="ECO:0000256" key="1">
    <source>
        <dbReference type="SAM" id="MobiDB-lite"/>
    </source>
</evidence>
<dbReference type="Proteomes" id="UP000663846">
    <property type="component" value="Unassembled WGS sequence"/>
</dbReference>
<reference evidence="2" key="1">
    <citation type="submission" date="2021-01" db="EMBL/GenBank/DDBJ databases">
        <authorList>
            <person name="Kaushik A."/>
        </authorList>
    </citation>
    <scope>NUCLEOTIDE SEQUENCE</scope>
    <source>
        <strain evidence="2">AG1-1C</strain>
    </source>
</reference>
<comment type="caution">
    <text evidence="2">The sequence shown here is derived from an EMBL/GenBank/DDBJ whole genome shotgun (WGS) entry which is preliminary data.</text>
</comment>
<feature type="region of interest" description="Disordered" evidence="1">
    <location>
        <begin position="171"/>
        <end position="192"/>
    </location>
</feature>
<dbReference type="AlphaFoldDB" id="A0A8H2WAI3"/>
<feature type="region of interest" description="Disordered" evidence="1">
    <location>
        <begin position="58"/>
        <end position="84"/>
    </location>
</feature>
<gene>
    <name evidence="2" type="ORF">RDB_LOCUS17018</name>
</gene>
<evidence type="ECO:0000313" key="3">
    <source>
        <dbReference type="Proteomes" id="UP000663846"/>
    </source>
</evidence>
<dbReference type="EMBL" id="CAJMWS010000085">
    <property type="protein sequence ID" value="CAE6358939.1"/>
    <property type="molecule type" value="Genomic_DNA"/>
</dbReference>
<evidence type="ECO:0000313" key="2">
    <source>
        <dbReference type="EMBL" id="CAE6358939.1"/>
    </source>
</evidence>
<name>A0A8H2WAI3_9AGAM</name>
<sequence>MIPEQVRELARQEARRSKASIETVLGLNRVVCRCAKCKGQKSHTLSVVEKHMLLYPPTVTESNGESAPQIVPPHSQSPAQPPRSEPFPIDVDPMPRAITPAVSDISVDLPDNARPGAHGVDIIVDIFEPLIRAPQPSPETVPEACTMILPRPETVIDEYLLDGWLDPPYFRPTSPVSSDYNPAGNSKSSTNP</sequence>
<protein>
    <submittedName>
        <fullName evidence="2">Uncharacterized protein</fullName>
    </submittedName>
</protein>
<organism evidence="2 3">
    <name type="scientific">Rhizoctonia solani</name>
    <dbReference type="NCBI Taxonomy" id="456999"/>
    <lineage>
        <taxon>Eukaryota</taxon>
        <taxon>Fungi</taxon>
        <taxon>Dikarya</taxon>
        <taxon>Basidiomycota</taxon>
        <taxon>Agaricomycotina</taxon>
        <taxon>Agaricomycetes</taxon>
        <taxon>Cantharellales</taxon>
        <taxon>Ceratobasidiaceae</taxon>
        <taxon>Rhizoctonia</taxon>
    </lineage>
</organism>
<feature type="non-terminal residue" evidence="2">
    <location>
        <position position="1"/>
    </location>
</feature>